<dbReference type="Proteomes" id="UP000244908">
    <property type="component" value="Chromosome"/>
</dbReference>
<evidence type="ECO:0000313" key="3">
    <source>
        <dbReference type="Proteomes" id="UP000244908"/>
    </source>
</evidence>
<organism evidence="2 3">
    <name type="scientific">Limnobaculum parvum</name>
    <dbReference type="NCBI Taxonomy" id="2172103"/>
    <lineage>
        <taxon>Bacteria</taxon>
        <taxon>Pseudomonadati</taxon>
        <taxon>Pseudomonadota</taxon>
        <taxon>Gammaproteobacteria</taxon>
        <taxon>Enterobacterales</taxon>
        <taxon>Budviciaceae</taxon>
        <taxon>Limnobaculum</taxon>
    </lineage>
</organism>
<dbReference type="AlphaFoldDB" id="A0A2Y9TVH2"/>
<evidence type="ECO:0000256" key="1">
    <source>
        <dbReference type="SAM" id="Phobius"/>
    </source>
</evidence>
<keyword evidence="1" id="KW-1133">Transmembrane helix</keyword>
<proteinExistence type="predicted"/>
<name>A0A2Y9TVH2_9GAMM</name>
<feature type="transmembrane region" description="Helical" evidence="1">
    <location>
        <begin position="6"/>
        <end position="26"/>
    </location>
</feature>
<accession>A0A2Y9TVH2</accession>
<reference evidence="2 3" key="1">
    <citation type="journal article" date="2019" name="Int. J. Syst. Evol. Microbiol.">
        <title>Limnobaculum parvum gen. nov., sp. nov., isolated from a freshwater lake.</title>
        <authorList>
            <person name="Baek C."/>
            <person name="Shin S.K."/>
            <person name="Yi H."/>
        </authorList>
    </citation>
    <scope>NUCLEOTIDE SEQUENCE [LARGE SCALE GENOMIC DNA]</scope>
    <source>
        <strain evidence="2 3">HYN0051</strain>
    </source>
</reference>
<dbReference type="KEGG" id="lpv:HYN51_03430"/>
<gene>
    <name evidence="2" type="ORF">HYN51_03430</name>
</gene>
<sequence>MGMIIIPTFGLLCILILILGVLLFYINKRSSPVLIILFILTTIAACSVGWFLYLCISATGGGH</sequence>
<dbReference type="RefSeq" id="WP_108899781.1">
    <property type="nucleotide sequence ID" value="NZ_CP029185.2"/>
</dbReference>
<keyword evidence="3" id="KW-1185">Reference proteome</keyword>
<evidence type="ECO:0000313" key="2">
    <source>
        <dbReference type="EMBL" id="AWH87693.1"/>
    </source>
</evidence>
<keyword evidence="1" id="KW-0472">Membrane</keyword>
<keyword evidence="1" id="KW-0812">Transmembrane</keyword>
<protein>
    <submittedName>
        <fullName evidence="2">Uncharacterized protein</fullName>
    </submittedName>
</protein>
<feature type="transmembrane region" description="Helical" evidence="1">
    <location>
        <begin position="33"/>
        <end position="53"/>
    </location>
</feature>
<dbReference type="EMBL" id="CP029185">
    <property type="protein sequence ID" value="AWH87693.1"/>
    <property type="molecule type" value="Genomic_DNA"/>
</dbReference>